<accession>A0A0C9Y7U6</accession>
<reference evidence="6" key="2">
    <citation type="submission" date="2015-01" db="EMBL/GenBank/DDBJ databases">
        <title>Evolutionary Origins and Diversification of the Mycorrhizal Mutualists.</title>
        <authorList>
            <consortium name="DOE Joint Genome Institute"/>
            <consortium name="Mycorrhizal Genomics Consortium"/>
            <person name="Kohler A."/>
            <person name="Kuo A."/>
            <person name="Nagy L.G."/>
            <person name="Floudas D."/>
            <person name="Copeland A."/>
            <person name="Barry K.W."/>
            <person name="Cichocki N."/>
            <person name="Veneault-Fourrey C."/>
            <person name="LaButti K."/>
            <person name="Lindquist E.A."/>
            <person name="Lipzen A."/>
            <person name="Lundell T."/>
            <person name="Morin E."/>
            <person name="Murat C."/>
            <person name="Riley R."/>
            <person name="Ohm R."/>
            <person name="Sun H."/>
            <person name="Tunlid A."/>
            <person name="Henrissat B."/>
            <person name="Grigoriev I.V."/>
            <person name="Hibbett D.S."/>
            <person name="Martin F."/>
        </authorList>
    </citation>
    <scope>NUCLEOTIDE SEQUENCE [LARGE SCALE GENOMIC DNA]</scope>
    <source>
        <strain evidence="6">LaAM-08-1</strain>
    </source>
</reference>
<dbReference type="PROSITE" id="PS01107">
    <property type="entry name" value="RIBOSOMAL_L27E"/>
    <property type="match status" value="1"/>
</dbReference>
<dbReference type="Proteomes" id="UP000054477">
    <property type="component" value="Unassembled WGS sequence"/>
</dbReference>
<dbReference type="GO" id="GO:1990904">
    <property type="term" value="C:ribonucleoprotein complex"/>
    <property type="evidence" value="ECO:0007669"/>
    <property type="project" value="UniProtKB-KW"/>
</dbReference>
<dbReference type="Gene3D" id="2.30.30.770">
    <property type="match status" value="1"/>
</dbReference>
<proteinExistence type="inferred from homology"/>
<evidence type="ECO:0000256" key="4">
    <source>
        <dbReference type="RuleBase" id="RU000575"/>
    </source>
</evidence>
<dbReference type="InterPro" id="IPR018262">
    <property type="entry name" value="Ribosomal_eL27_CS"/>
</dbReference>
<dbReference type="InterPro" id="IPR008991">
    <property type="entry name" value="Translation_prot_SH3-like_sf"/>
</dbReference>
<dbReference type="CDD" id="cd06090">
    <property type="entry name" value="KOW_RPL27"/>
    <property type="match status" value="1"/>
</dbReference>
<dbReference type="InterPro" id="IPR001141">
    <property type="entry name" value="Ribosomal_eL27"/>
</dbReference>
<dbReference type="InterPro" id="IPR038655">
    <property type="entry name" value="Ribosomal_eL27_sf"/>
</dbReference>
<dbReference type="STRING" id="1095629.A0A0C9Y7U6"/>
<keyword evidence="6" id="KW-1185">Reference proteome</keyword>
<evidence type="ECO:0000256" key="2">
    <source>
        <dbReference type="ARBA" id="ARBA00022980"/>
    </source>
</evidence>
<protein>
    <recommendedName>
        <fullName evidence="4">60S ribosomal protein L27</fullName>
    </recommendedName>
</protein>
<evidence type="ECO:0000313" key="5">
    <source>
        <dbReference type="EMBL" id="KIK06297.1"/>
    </source>
</evidence>
<dbReference type="PANTHER" id="PTHR10497">
    <property type="entry name" value="60S RIBOSOMAL PROTEIN L27"/>
    <property type="match status" value="1"/>
</dbReference>
<dbReference type="OrthoDB" id="2365484at2759"/>
<evidence type="ECO:0000256" key="1">
    <source>
        <dbReference type="ARBA" id="ARBA00009124"/>
    </source>
</evidence>
<dbReference type="EMBL" id="KN838554">
    <property type="protein sequence ID" value="KIK06297.1"/>
    <property type="molecule type" value="Genomic_DNA"/>
</dbReference>
<dbReference type="SUPFAM" id="SSF50104">
    <property type="entry name" value="Translation proteins SH3-like domain"/>
    <property type="match status" value="1"/>
</dbReference>
<dbReference type="GO" id="GO:0003735">
    <property type="term" value="F:structural constituent of ribosome"/>
    <property type="evidence" value="ECO:0007669"/>
    <property type="project" value="InterPro"/>
</dbReference>
<comment type="similarity">
    <text evidence="1 4">Belongs to the eukaryotic ribosomal protein eL27 family.</text>
</comment>
<evidence type="ECO:0000313" key="6">
    <source>
        <dbReference type="Proteomes" id="UP000054477"/>
    </source>
</evidence>
<reference evidence="5 6" key="1">
    <citation type="submission" date="2014-04" db="EMBL/GenBank/DDBJ databases">
        <authorList>
            <consortium name="DOE Joint Genome Institute"/>
            <person name="Kuo A."/>
            <person name="Kohler A."/>
            <person name="Nagy L.G."/>
            <person name="Floudas D."/>
            <person name="Copeland A."/>
            <person name="Barry K.W."/>
            <person name="Cichocki N."/>
            <person name="Veneault-Fourrey C."/>
            <person name="LaButti K."/>
            <person name="Lindquist E.A."/>
            <person name="Lipzen A."/>
            <person name="Lundell T."/>
            <person name="Morin E."/>
            <person name="Murat C."/>
            <person name="Sun H."/>
            <person name="Tunlid A."/>
            <person name="Henrissat B."/>
            <person name="Grigoriev I.V."/>
            <person name="Hibbett D.S."/>
            <person name="Martin F."/>
            <person name="Nordberg H.P."/>
            <person name="Cantor M.N."/>
            <person name="Hua S.X."/>
        </authorList>
    </citation>
    <scope>NUCLEOTIDE SEQUENCE [LARGE SCALE GENOMIC DNA]</scope>
    <source>
        <strain evidence="5 6">LaAM-08-1</strain>
    </source>
</reference>
<dbReference type="FunFam" id="2.30.30.770:FF:000001">
    <property type="entry name" value="60S ribosomal protein L27"/>
    <property type="match status" value="1"/>
</dbReference>
<evidence type="ECO:0000256" key="3">
    <source>
        <dbReference type="ARBA" id="ARBA00023274"/>
    </source>
</evidence>
<dbReference type="GO" id="GO:0006412">
    <property type="term" value="P:translation"/>
    <property type="evidence" value="ECO:0007669"/>
    <property type="project" value="InterPro"/>
</dbReference>
<dbReference type="HOGENOM" id="CLU_067359_0_1_1"/>
<dbReference type="AlphaFoldDB" id="A0A0C9Y7U6"/>
<dbReference type="GO" id="GO:0005840">
    <property type="term" value="C:ribosome"/>
    <property type="evidence" value="ECO:0007669"/>
    <property type="project" value="UniProtKB-KW"/>
</dbReference>
<sequence length="136" mass="15754">MVKVYKPGKVAIVLQGRQAGKKVVVIKQLDEGSKEHPFPHAIVAGIERYPRKVTRRMGQKKLAHRSKVKPFIKAVNYSHLFPTRYALELEGLKGSVTVDTFKEPSQREDAKKAVKKWFEERYTAGKNKWFFQPLRF</sequence>
<name>A0A0C9Y7U6_9AGAR</name>
<gene>
    <name evidence="5" type="ORF">K443DRAFT_674575</name>
</gene>
<keyword evidence="2 4" id="KW-0689">Ribosomal protein</keyword>
<keyword evidence="3 4" id="KW-0687">Ribonucleoprotein</keyword>
<dbReference type="Pfam" id="PF01777">
    <property type="entry name" value="Ribosomal_L27e"/>
    <property type="match status" value="1"/>
</dbReference>
<dbReference type="InterPro" id="IPR041991">
    <property type="entry name" value="Ribosomal_eL27_KOW"/>
</dbReference>
<organism evidence="5 6">
    <name type="scientific">Laccaria amethystina LaAM-08-1</name>
    <dbReference type="NCBI Taxonomy" id="1095629"/>
    <lineage>
        <taxon>Eukaryota</taxon>
        <taxon>Fungi</taxon>
        <taxon>Dikarya</taxon>
        <taxon>Basidiomycota</taxon>
        <taxon>Agaricomycotina</taxon>
        <taxon>Agaricomycetes</taxon>
        <taxon>Agaricomycetidae</taxon>
        <taxon>Agaricales</taxon>
        <taxon>Agaricineae</taxon>
        <taxon>Hydnangiaceae</taxon>
        <taxon>Laccaria</taxon>
    </lineage>
</organism>